<reference evidence="8" key="2">
    <citation type="submission" date="2024-10" db="UniProtKB">
        <authorList>
            <consortium name="EnsemblProtists"/>
        </authorList>
    </citation>
    <scope>IDENTIFICATION</scope>
</reference>
<organism evidence="8 9">
    <name type="scientific">Emiliania huxleyi (strain CCMP1516)</name>
    <dbReference type="NCBI Taxonomy" id="280463"/>
    <lineage>
        <taxon>Eukaryota</taxon>
        <taxon>Haptista</taxon>
        <taxon>Haptophyta</taxon>
        <taxon>Prymnesiophyceae</taxon>
        <taxon>Isochrysidales</taxon>
        <taxon>Noelaerhabdaceae</taxon>
        <taxon>Emiliania</taxon>
    </lineage>
</organism>
<dbReference type="STRING" id="2903.R1FTG8"/>
<dbReference type="RefSeq" id="XP_005789228.1">
    <property type="nucleotide sequence ID" value="XM_005789171.1"/>
</dbReference>
<dbReference type="CDD" id="cd18808">
    <property type="entry name" value="SF1_C_Upf1"/>
    <property type="match status" value="1"/>
</dbReference>
<dbReference type="PANTHER" id="PTHR10887:SF495">
    <property type="entry name" value="HELICASE SENATAXIN ISOFORM X1-RELATED"/>
    <property type="match status" value="1"/>
</dbReference>
<keyword evidence="2" id="KW-0378">Hydrolase</keyword>
<dbReference type="InterPro" id="IPR045055">
    <property type="entry name" value="DNA2/NAM7-like"/>
</dbReference>
<dbReference type="Pfam" id="PF13086">
    <property type="entry name" value="AAA_11"/>
    <property type="match status" value="1"/>
</dbReference>
<evidence type="ECO:0000256" key="1">
    <source>
        <dbReference type="ARBA" id="ARBA00022741"/>
    </source>
</evidence>
<dbReference type="PaxDb" id="2903-EOD36799"/>
<evidence type="ECO:0000256" key="3">
    <source>
        <dbReference type="ARBA" id="ARBA00022806"/>
    </source>
</evidence>
<dbReference type="GO" id="GO:0005694">
    <property type="term" value="C:chromosome"/>
    <property type="evidence" value="ECO:0007669"/>
    <property type="project" value="UniProtKB-ARBA"/>
</dbReference>
<dbReference type="Gene3D" id="3.40.50.300">
    <property type="entry name" value="P-loop containing nucleotide triphosphate hydrolases"/>
    <property type="match status" value="2"/>
</dbReference>
<evidence type="ECO:0000256" key="5">
    <source>
        <dbReference type="SAM" id="MobiDB-lite"/>
    </source>
</evidence>
<dbReference type="InterPro" id="IPR047187">
    <property type="entry name" value="SF1_C_Upf1"/>
</dbReference>
<keyword evidence="4" id="KW-0067">ATP-binding</keyword>
<dbReference type="KEGG" id="ehx:EMIHUDRAFT_98205"/>
<evidence type="ECO:0008006" key="10">
    <source>
        <dbReference type="Google" id="ProtNLM"/>
    </source>
</evidence>
<feature type="compositionally biased region" description="Low complexity" evidence="5">
    <location>
        <begin position="522"/>
        <end position="533"/>
    </location>
</feature>
<feature type="domain" description="DNA2/NAM7 helicase-like C-terminal" evidence="7">
    <location>
        <begin position="240"/>
        <end position="448"/>
    </location>
</feature>
<accession>A0A0D3KM14</accession>
<keyword evidence="9" id="KW-1185">Reference proteome</keyword>
<dbReference type="GO" id="GO:0005524">
    <property type="term" value="F:ATP binding"/>
    <property type="evidence" value="ECO:0007669"/>
    <property type="project" value="UniProtKB-KW"/>
</dbReference>
<dbReference type="eggNOG" id="KOG1801">
    <property type="taxonomic scope" value="Eukaryota"/>
</dbReference>
<protein>
    <recommendedName>
        <fullName evidence="10">DNA2/NAM7 helicase-like C-terminal domain-containing protein</fullName>
    </recommendedName>
</protein>
<evidence type="ECO:0000313" key="9">
    <source>
        <dbReference type="Proteomes" id="UP000013827"/>
    </source>
</evidence>
<keyword evidence="3" id="KW-0347">Helicase</keyword>
<evidence type="ECO:0000256" key="2">
    <source>
        <dbReference type="ARBA" id="ARBA00022801"/>
    </source>
</evidence>
<keyword evidence="1" id="KW-0547">Nucleotide-binding</keyword>
<reference evidence="9" key="1">
    <citation type="journal article" date="2013" name="Nature">
        <title>Pan genome of the phytoplankton Emiliania underpins its global distribution.</title>
        <authorList>
            <person name="Read B.A."/>
            <person name="Kegel J."/>
            <person name="Klute M.J."/>
            <person name="Kuo A."/>
            <person name="Lefebvre S.C."/>
            <person name="Maumus F."/>
            <person name="Mayer C."/>
            <person name="Miller J."/>
            <person name="Monier A."/>
            <person name="Salamov A."/>
            <person name="Young J."/>
            <person name="Aguilar M."/>
            <person name="Claverie J.M."/>
            <person name="Frickenhaus S."/>
            <person name="Gonzalez K."/>
            <person name="Herman E.K."/>
            <person name="Lin Y.C."/>
            <person name="Napier J."/>
            <person name="Ogata H."/>
            <person name="Sarno A.F."/>
            <person name="Shmutz J."/>
            <person name="Schroeder D."/>
            <person name="de Vargas C."/>
            <person name="Verret F."/>
            <person name="von Dassow P."/>
            <person name="Valentin K."/>
            <person name="Van de Peer Y."/>
            <person name="Wheeler G."/>
            <person name="Dacks J.B."/>
            <person name="Delwiche C.F."/>
            <person name="Dyhrman S.T."/>
            <person name="Glockner G."/>
            <person name="John U."/>
            <person name="Richards T."/>
            <person name="Worden A.Z."/>
            <person name="Zhang X."/>
            <person name="Grigoriev I.V."/>
            <person name="Allen A.E."/>
            <person name="Bidle K."/>
            <person name="Borodovsky M."/>
            <person name="Bowler C."/>
            <person name="Brownlee C."/>
            <person name="Cock J.M."/>
            <person name="Elias M."/>
            <person name="Gladyshev V.N."/>
            <person name="Groth M."/>
            <person name="Guda C."/>
            <person name="Hadaegh A."/>
            <person name="Iglesias-Rodriguez M.D."/>
            <person name="Jenkins J."/>
            <person name="Jones B.M."/>
            <person name="Lawson T."/>
            <person name="Leese F."/>
            <person name="Lindquist E."/>
            <person name="Lobanov A."/>
            <person name="Lomsadze A."/>
            <person name="Malik S.B."/>
            <person name="Marsh M.E."/>
            <person name="Mackinder L."/>
            <person name="Mock T."/>
            <person name="Mueller-Roeber B."/>
            <person name="Pagarete A."/>
            <person name="Parker M."/>
            <person name="Probert I."/>
            <person name="Quesneville H."/>
            <person name="Raines C."/>
            <person name="Rensing S.A."/>
            <person name="Riano-Pachon D.M."/>
            <person name="Richier S."/>
            <person name="Rokitta S."/>
            <person name="Shiraiwa Y."/>
            <person name="Soanes D.M."/>
            <person name="van der Giezen M."/>
            <person name="Wahlund T.M."/>
            <person name="Williams B."/>
            <person name="Wilson W."/>
            <person name="Wolfe G."/>
            <person name="Wurch L.L."/>
        </authorList>
    </citation>
    <scope>NUCLEOTIDE SEQUENCE</scope>
</reference>
<dbReference type="GeneID" id="17282069"/>
<name>A0A0D3KM14_EMIH1</name>
<dbReference type="Proteomes" id="UP000013827">
    <property type="component" value="Unassembled WGS sequence"/>
</dbReference>
<evidence type="ECO:0000259" key="6">
    <source>
        <dbReference type="Pfam" id="PF13086"/>
    </source>
</evidence>
<dbReference type="InterPro" id="IPR027417">
    <property type="entry name" value="P-loop_NTPase"/>
</dbReference>
<dbReference type="FunFam" id="3.40.50.300:FF:000326">
    <property type="entry name" value="P-loop containing nucleoside triphosphate hydrolase"/>
    <property type="match status" value="1"/>
</dbReference>
<dbReference type="EnsemblProtists" id="EOD36799">
    <property type="protein sequence ID" value="EOD36799"/>
    <property type="gene ID" value="EMIHUDRAFT_98205"/>
</dbReference>
<dbReference type="HOGENOM" id="CLU_501038_0_0_1"/>
<dbReference type="InterPro" id="IPR041679">
    <property type="entry name" value="DNA2/NAM7-like_C"/>
</dbReference>
<dbReference type="Pfam" id="PF13087">
    <property type="entry name" value="AAA_12"/>
    <property type="match status" value="1"/>
</dbReference>
<dbReference type="GO" id="GO:0004386">
    <property type="term" value="F:helicase activity"/>
    <property type="evidence" value="ECO:0007669"/>
    <property type="project" value="UniProtKB-KW"/>
</dbReference>
<dbReference type="PANTHER" id="PTHR10887">
    <property type="entry name" value="DNA2/NAM7 HELICASE FAMILY"/>
    <property type="match status" value="1"/>
</dbReference>
<dbReference type="AlphaFoldDB" id="A0A0D3KM14"/>
<proteinExistence type="predicted"/>
<dbReference type="SUPFAM" id="SSF52540">
    <property type="entry name" value="P-loop containing nucleoside triphosphate hydrolases"/>
    <property type="match status" value="1"/>
</dbReference>
<feature type="region of interest" description="Disordered" evidence="5">
    <location>
        <begin position="488"/>
        <end position="544"/>
    </location>
</feature>
<evidence type="ECO:0000313" key="8">
    <source>
        <dbReference type="EnsemblProtists" id="EOD36799"/>
    </source>
</evidence>
<dbReference type="GO" id="GO:0016787">
    <property type="term" value="F:hydrolase activity"/>
    <property type="evidence" value="ECO:0007669"/>
    <property type="project" value="UniProtKB-KW"/>
</dbReference>
<dbReference type="InterPro" id="IPR041677">
    <property type="entry name" value="DNA2/NAM7_AAA_11"/>
</dbReference>
<sequence>MPFAPISLDEMNKEVLAWDIYQMLAGGPLYDVKKVPVRFTSIDQYLDIFEPLLLEECRAQILRSMGESEPAPHHLKLLSIEQNEPFRLMRFQPPPPPEGGKPHFFETDIVLVSYEPLDMDAAAKRGDGEDEDEPSTGGDFHALGLVASGGGSEHLSIKLHLPSQRTARMPQAQFKRLSMLHRVMVPSSGHWYVQKLGNMIVCTTLSCAGYAMFNSLKSGFDTVLVDEAAQAVEVATQQNYEQSLFQRLQRGGQQVALLQTQYRMHPRISSFPRAAFYDGVLRDSPHLAEMPPQPWHEVRVLAPYLVLDVADGRSDGCARGPCRATEKQSSWLNDLEAQLALEIVRLLLARHSADLQPASIGIISPYNAQVRHIRRVLAEALGAETAAALEVNSVDGFQGREKSVILLSTVRSDFGRERGLGVGFVKDERRINVSMTRAKHSLLILGHAATLRQAPIWERLIDDAKERGCLLKATSPLSVWFETASKQRAKECGKPASSGGAKRAPPKVEAAAEGGRVEAEAPARSPSGRAAAAKSTRSPRRRRT</sequence>
<evidence type="ECO:0000259" key="7">
    <source>
        <dbReference type="Pfam" id="PF13087"/>
    </source>
</evidence>
<evidence type="ECO:0000256" key="4">
    <source>
        <dbReference type="ARBA" id="ARBA00022840"/>
    </source>
</evidence>
<feature type="domain" description="DNA2/NAM7 helicase helicase" evidence="6">
    <location>
        <begin position="200"/>
        <end position="236"/>
    </location>
</feature>